<accession>A0A7L6N392</accession>
<dbReference type="PANTHER" id="PTHR30308:SF2">
    <property type="entry name" value="SSRA-BINDING PROTEIN"/>
    <property type="match status" value="1"/>
</dbReference>
<dbReference type="SUPFAM" id="SSF74982">
    <property type="entry name" value="Small protein B (SmpB)"/>
    <property type="match status" value="1"/>
</dbReference>
<dbReference type="KEGG" id="tbk:HF295_03715"/>
<evidence type="ECO:0000313" key="4">
    <source>
        <dbReference type="EMBL" id="QLY40011.1"/>
    </source>
</evidence>
<organism evidence="4 5">
    <name type="scientific">Hujiaoplasma nucleasis</name>
    <dbReference type="NCBI Taxonomy" id="2725268"/>
    <lineage>
        <taxon>Bacteria</taxon>
        <taxon>Bacillati</taxon>
        <taxon>Mycoplasmatota</taxon>
        <taxon>Mollicutes</taxon>
        <taxon>Candidatus Izemoplasmatales</taxon>
        <taxon>Hujiaoplasmataceae</taxon>
        <taxon>Hujiaoplasma</taxon>
    </lineage>
</organism>
<comment type="subcellular location">
    <subcellularLocation>
        <location evidence="3">Cytoplasm</location>
    </subcellularLocation>
    <text evidence="3">The tmRNA-SmpB complex associates with stalled 70S ribosomes.</text>
</comment>
<dbReference type="Gene3D" id="2.40.280.10">
    <property type="match status" value="1"/>
</dbReference>
<proteinExistence type="inferred from homology"/>
<sequence length="146" mass="17134">MKVLAHNKKVSHDYHILETFEFGIVLKGTEIKSIRQGKFSINESYVTITKDFELMIINMHVSKYDHGNLFNHEEKRKKKLLAHKHTIKKLEQKLKLEGLTLVPKRVYLKDGLCKVEVVLAKGKKLYDKRQSKKSEDAEKRIQKALY</sequence>
<dbReference type="PANTHER" id="PTHR30308">
    <property type="entry name" value="TMRNA-BINDING COMPONENT OF TRANS-TRANSLATION TAGGING COMPLEX"/>
    <property type="match status" value="1"/>
</dbReference>
<dbReference type="InterPro" id="IPR023620">
    <property type="entry name" value="SmpB"/>
</dbReference>
<dbReference type="Proteomes" id="UP000512167">
    <property type="component" value="Chromosome"/>
</dbReference>
<keyword evidence="2 3" id="KW-0694">RNA-binding</keyword>
<dbReference type="AlphaFoldDB" id="A0A7L6N392"/>
<evidence type="ECO:0000256" key="1">
    <source>
        <dbReference type="ARBA" id="ARBA00022490"/>
    </source>
</evidence>
<protein>
    <recommendedName>
        <fullName evidence="3">SsrA-binding protein</fullName>
    </recommendedName>
    <alternativeName>
        <fullName evidence="3">Small protein B</fullName>
    </alternativeName>
</protein>
<dbReference type="GO" id="GO:0070929">
    <property type="term" value="P:trans-translation"/>
    <property type="evidence" value="ECO:0007669"/>
    <property type="project" value="UniProtKB-UniRule"/>
</dbReference>
<dbReference type="GO" id="GO:0070930">
    <property type="term" value="P:trans-translation-dependent protein tagging"/>
    <property type="evidence" value="ECO:0007669"/>
    <property type="project" value="TreeGrafter"/>
</dbReference>
<dbReference type="HAMAP" id="MF_00023">
    <property type="entry name" value="SmpB"/>
    <property type="match status" value="1"/>
</dbReference>
<dbReference type="EMBL" id="CP051151">
    <property type="protein sequence ID" value="QLY40011.1"/>
    <property type="molecule type" value="Genomic_DNA"/>
</dbReference>
<dbReference type="GO" id="GO:0003723">
    <property type="term" value="F:RNA binding"/>
    <property type="evidence" value="ECO:0007669"/>
    <property type="project" value="UniProtKB-UniRule"/>
</dbReference>
<comment type="function">
    <text evidence="3">Required for rescue of stalled ribosomes mediated by trans-translation. Binds to transfer-messenger RNA (tmRNA), required for stable association of tmRNA with ribosomes. tmRNA and SmpB together mimic tRNA shape, replacing the anticodon stem-loop with SmpB. tmRNA is encoded by the ssrA gene; the 2 termini fold to resemble tRNA(Ala) and it encodes a 'tag peptide', a short internal open reading frame. During trans-translation Ala-aminoacylated tmRNA acts like a tRNA, entering the A-site of stalled ribosomes, displacing the stalled mRNA. The ribosome then switches to translate the ORF on the tmRNA; the nascent peptide is terminated with the 'tag peptide' encoded by the tmRNA and targeted for degradation. The ribosome is freed to recommence translation, which seems to be the essential function of trans-translation.</text>
</comment>
<dbReference type="CDD" id="cd09294">
    <property type="entry name" value="SmpB"/>
    <property type="match status" value="1"/>
</dbReference>
<keyword evidence="5" id="KW-1185">Reference proteome</keyword>
<dbReference type="NCBIfam" id="NF003843">
    <property type="entry name" value="PRK05422.1"/>
    <property type="match status" value="1"/>
</dbReference>
<comment type="similarity">
    <text evidence="3">Belongs to the SmpB family.</text>
</comment>
<dbReference type="Pfam" id="PF01668">
    <property type="entry name" value="SmpB"/>
    <property type="match status" value="1"/>
</dbReference>
<dbReference type="RefSeq" id="WP_312032506.1">
    <property type="nucleotide sequence ID" value="NZ_CP051151.1"/>
</dbReference>
<evidence type="ECO:0000256" key="3">
    <source>
        <dbReference type="HAMAP-Rule" id="MF_00023"/>
    </source>
</evidence>
<evidence type="ECO:0000256" key="2">
    <source>
        <dbReference type="ARBA" id="ARBA00022884"/>
    </source>
</evidence>
<name>A0A7L6N392_9MOLU</name>
<keyword evidence="1 3" id="KW-0963">Cytoplasm</keyword>
<dbReference type="GO" id="GO:0005829">
    <property type="term" value="C:cytosol"/>
    <property type="evidence" value="ECO:0007669"/>
    <property type="project" value="TreeGrafter"/>
</dbReference>
<gene>
    <name evidence="3 4" type="primary">smpB</name>
    <name evidence="4" type="ORF">HF295_03715</name>
</gene>
<dbReference type="NCBIfam" id="TIGR00086">
    <property type="entry name" value="smpB"/>
    <property type="match status" value="1"/>
</dbReference>
<reference evidence="4 5" key="1">
    <citation type="submission" date="2020-04" db="EMBL/GenBank/DDBJ databases">
        <authorList>
            <person name="Zheng R.K."/>
            <person name="Sun C.M."/>
        </authorList>
    </citation>
    <scope>NUCLEOTIDE SEQUENCE [LARGE SCALE GENOMIC DNA]</scope>
    <source>
        <strain evidence="5">zrk29</strain>
    </source>
</reference>
<evidence type="ECO:0000313" key="5">
    <source>
        <dbReference type="Proteomes" id="UP000512167"/>
    </source>
</evidence>
<dbReference type="InterPro" id="IPR000037">
    <property type="entry name" value="SsrA-bd_prot"/>
</dbReference>